<evidence type="ECO:0000259" key="2">
    <source>
        <dbReference type="PROSITE" id="PS50158"/>
    </source>
</evidence>
<dbReference type="GeneTree" id="ENSGT01070000255654"/>
<proteinExistence type="predicted"/>
<reference evidence="3" key="2">
    <citation type="submission" date="2021-03" db="UniProtKB">
        <authorList>
            <consortium name="Ensembl"/>
        </authorList>
    </citation>
    <scope>IDENTIFICATION</scope>
</reference>
<keyword evidence="1" id="KW-0862">Zinc</keyword>
<dbReference type="PROSITE" id="PS50158">
    <property type="entry name" value="ZF_CCHC"/>
    <property type="match status" value="1"/>
</dbReference>
<dbReference type="InterPro" id="IPR001878">
    <property type="entry name" value="Znf_CCHC"/>
</dbReference>
<dbReference type="Ensembl" id="ENSXETT00000124082">
    <property type="protein sequence ID" value="ENSXETP00000104083"/>
    <property type="gene ID" value="ENSXETG00000046406"/>
</dbReference>
<keyword evidence="1" id="KW-0479">Metal-binding</keyword>
<dbReference type="InParanoid" id="A0A803J891"/>
<accession>A0A803J891</accession>
<dbReference type="InterPro" id="IPR036875">
    <property type="entry name" value="Znf_CCHC_sf"/>
</dbReference>
<protein>
    <recommendedName>
        <fullName evidence="2">CCHC-type domain-containing protein</fullName>
    </recommendedName>
</protein>
<dbReference type="AlphaFoldDB" id="A0A803J891"/>
<dbReference type="SUPFAM" id="SSF57756">
    <property type="entry name" value="Retrovirus zinc finger-like domains"/>
    <property type="match status" value="1"/>
</dbReference>
<keyword evidence="1" id="KW-0863">Zinc-finger</keyword>
<organism evidence="3">
    <name type="scientific">Xenopus tropicalis</name>
    <name type="common">Western clawed frog</name>
    <name type="synonym">Silurana tropicalis</name>
    <dbReference type="NCBI Taxonomy" id="8364"/>
    <lineage>
        <taxon>Eukaryota</taxon>
        <taxon>Metazoa</taxon>
        <taxon>Chordata</taxon>
        <taxon>Craniata</taxon>
        <taxon>Vertebrata</taxon>
        <taxon>Euteleostomi</taxon>
        <taxon>Amphibia</taxon>
        <taxon>Batrachia</taxon>
        <taxon>Anura</taxon>
        <taxon>Pipoidea</taxon>
        <taxon>Pipidae</taxon>
        <taxon>Xenopodinae</taxon>
        <taxon>Xenopus</taxon>
        <taxon>Silurana</taxon>
    </lineage>
</organism>
<dbReference type="GO" id="GO:0008270">
    <property type="term" value="F:zinc ion binding"/>
    <property type="evidence" value="ECO:0007669"/>
    <property type="project" value="UniProtKB-KW"/>
</dbReference>
<evidence type="ECO:0000313" key="3">
    <source>
        <dbReference type="Ensembl" id="ENSXETP00000104083"/>
    </source>
</evidence>
<reference evidence="3" key="1">
    <citation type="journal article" date="2010" name="Science">
        <title>The genome of the Western clawed frog Xenopus tropicalis.</title>
        <authorList>
            <person name="Hellsten U."/>
            <person name="Harland R.M."/>
            <person name="Gilchrist M.J."/>
            <person name="Hendrix D."/>
            <person name="Jurka J."/>
            <person name="Kapitonov V."/>
            <person name="Ovcharenko I."/>
            <person name="Putnam N.H."/>
            <person name="Shu S."/>
            <person name="Taher L."/>
            <person name="Blitz I.L."/>
            <person name="Blumberg B."/>
            <person name="Dichmann D.S."/>
            <person name="Dubchak I."/>
            <person name="Amaya E."/>
            <person name="Detter J.C."/>
            <person name="Fletcher R."/>
            <person name="Gerhard D.S."/>
            <person name="Goodstein D."/>
            <person name="Graves T."/>
            <person name="Grigoriev I.V."/>
            <person name="Grimwood J."/>
            <person name="Kawashima T."/>
            <person name="Lindquist E."/>
            <person name="Lucas S.M."/>
            <person name="Mead P.E."/>
            <person name="Mitros T."/>
            <person name="Ogino H."/>
            <person name="Ohta Y."/>
            <person name="Poliakov A.V."/>
            <person name="Pollet N."/>
            <person name="Robert J."/>
            <person name="Salamov A."/>
            <person name="Sater A.K."/>
            <person name="Schmutz J."/>
            <person name="Terry A."/>
            <person name="Vize P.D."/>
            <person name="Warren W.C."/>
            <person name="Wells D."/>
            <person name="Wills A."/>
            <person name="Wilson R.K."/>
            <person name="Zimmerman L.B."/>
            <person name="Zorn A.M."/>
            <person name="Grainger R."/>
            <person name="Grammer T."/>
            <person name="Khokha M.K."/>
            <person name="Richardson P.M."/>
            <person name="Rokhsar D.S."/>
        </authorList>
    </citation>
    <scope>NUCLEOTIDE SEQUENCE [LARGE SCALE GENOMIC DNA]</scope>
    <source>
        <strain evidence="3">Nigerian</strain>
    </source>
</reference>
<sequence>MEGFNKKLATVKNTEELIRCMQEADDPWYQIKDFVTVAIKEKQLSQKKGRRALLFSACWIAENFKALKEKNCFLEEKVKDLNDKIEMLKITASNASTMSMGHYKTTQENEMLQKENGELLSRLKDAEGAIRYLSVSRNHGSSDHSKCQAQILELKEQLGQRGAIVAAFNTPGTDQSLIDINWDLLEPSQQNTSLNNCASAPMAPVTVHIKTGTDGEEVGRTRVETPLSNSDIGTLSKELGLIRISDDPVETMLRIQTFQKSHVDCEDGDVFDVVVSSLDQGIKASIPGSVYKTHLLDVLVNAVLEVLGWDESYAHNAFVNCLQKKGEPIQAFSDRLYAMYSFTVQRPGRADLEDRVFKNALIKQSLPEICRLVGLTVSLSNTYGEIINCLKRAELMVREQQRSSRGKVAAVEGPLTKPYNSARPPNYKSGEPKCHSCGHLGHIIKNCPFLKANAMPAQSSISNEQLLQELVNMRKDIDKLRVVSITEQITTSSA</sequence>
<name>A0A803J891_XENTR</name>
<feature type="domain" description="CCHC-type" evidence="2">
    <location>
        <begin position="433"/>
        <end position="448"/>
    </location>
</feature>
<dbReference type="GO" id="GO:0003676">
    <property type="term" value="F:nucleic acid binding"/>
    <property type="evidence" value="ECO:0007669"/>
    <property type="project" value="InterPro"/>
</dbReference>
<evidence type="ECO:0000256" key="1">
    <source>
        <dbReference type="PROSITE-ProRule" id="PRU00047"/>
    </source>
</evidence>